<evidence type="ECO:0000313" key="6">
    <source>
        <dbReference type="Proteomes" id="UP001428341"/>
    </source>
</evidence>
<comment type="similarity">
    <text evidence="1">Belongs to the eukaryotic ribosomal protein eL36 family.</text>
</comment>
<evidence type="ECO:0000256" key="4">
    <source>
        <dbReference type="SAM" id="MobiDB-lite"/>
    </source>
</evidence>
<proteinExistence type="inferred from homology"/>
<gene>
    <name evidence="5" type="ORF">WN944_026751</name>
</gene>
<dbReference type="GO" id="GO:0006412">
    <property type="term" value="P:translation"/>
    <property type="evidence" value="ECO:0007669"/>
    <property type="project" value="InterPro"/>
</dbReference>
<protein>
    <recommendedName>
        <fullName evidence="7">60S ribosomal protein L36</fullName>
    </recommendedName>
</protein>
<sequence>MALKQPNTSLFVRSNKGHVVTKKELPRCLADGKGKTSKIVHFERNVIRQVGNYKSALKLAKRKLSTHKRAKMKSEEMSSVLRRMRATRGGEKKK</sequence>
<reference evidence="5 6" key="1">
    <citation type="submission" date="2024-05" db="EMBL/GenBank/DDBJ databases">
        <title>Haplotype-resolved chromosome-level genome assembly of Huyou (Citrus changshanensis).</title>
        <authorList>
            <person name="Miao C."/>
            <person name="Chen W."/>
            <person name="Wu Y."/>
            <person name="Wang L."/>
            <person name="Zhao S."/>
            <person name="Grierson D."/>
            <person name="Xu C."/>
            <person name="Chen K."/>
        </authorList>
    </citation>
    <scope>NUCLEOTIDE SEQUENCE [LARGE SCALE GENOMIC DNA]</scope>
    <source>
        <strain evidence="5">01-14</strain>
        <tissue evidence="5">Leaf</tissue>
    </source>
</reference>
<dbReference type="GO" id="GO:0005840">
    <property type="term" value="C:ribosome"/>
    <property type="evidence" value="ECO:0007669"/>
    <property type="project" value="UniProtKB-KW"/>
</dbReference>
<dbReference type="EMBL" id="JBCGBO010000025">
    <property type="protein sequence ID" value="KAK9174747.1"/>
    <property type="molecule type" value="Genomic_DNA"/>
</dbReference>
<feature type="region of interest" description="Disordered" evidence="4">
    <location>
        <begin position="62"/>
        <end position="94"/>
    </location>
</feature>
<feature type="compositionally biased region" description="Basic residues" evidence="4">
    <location>
        <begin position="62"/>
        <end position="71"/>
    </location>
</feature>
<organism evidence="5 6">
    <name type="scientific">Citrus x changshan-huyou</name>
    <dbReference type="NCBI Taxonomy" id="2935761"/>
    <lineage>
        <taxon>Eukaryota</taxon>
        <taxon>Viridiplantae</taxon>
        <taxon>Streptophyta</taxon>
        <taxon>Embryophyta</taxon>
        <taxon>Tracheophyta</taxon>
        <taxon>Spermatophyta</taxon>
        <taxon>Magnoliopsida</taxon>
        <taxon>eudicotyledons</taxon>
        <taxon>Gunneridae</taxon>
        <taxon>Pentapetalae</taxon>
        <taxon>rosids</taxon>
        <taxon>malvids</taxon>
        <taxon>Sapindales</taxon>
        <taxon>Rutaceae</taxon>
        <taxon>Aurantioideae</taxon>
        <taxon>Citrus</taxon>
    </lineage>
</organism>
<feature type="compositionally biased region" description="Basic residues" evidence="4">
    <location>
        <begin position="82"/>
        <end position="94"/>
    </location>
</feature>
<evidence type="ECO:0000256" key="2">
    <source>
        <dbReference type="ARBA" id="ARBA00022980"/>
    </source>
</evidence>
<dbReference type="PANTHER" id="PTHR10114">
    <property type="entry name" value="60S RIBOSOMAL PROTEIN L36"/>
    <property type="match status" value="1"/>
</dbReference>
<accession>A0AAP0LIL7</accession>
<dbReference type="Proteomes" id="UP001428341">
    <property type="component" value="Unassembled WGS sequence"/>
</dbReference>
<comment type="caution">
    <text evidence="5">The sequence shown here is derived from an EMBL/GenBank/DDBJ whole genome shotgun (WGS) entry which is preliminary data.</text>
</comment>
<keyword evidence="6" id="KW-1185">Reference proteome</keyword>
<name>A0AAP0LIL7_9ROSI</name>
<evidence type="ECO:0008006" key="7">
    <source>
        <dbReference type="Google" id="ProtNLM"/>
    </source>
</evidence>
<dbReference type="GO" id="GO:0003735">
    <property type="term" value="F:structural constituent of ribosome"/>
    <property type="evidence" value="ECO:0007669"/>
    <property type="project" value="InterPro"/>
</dbReference>
<evidence type="ECO:0000313" key="5">
    <source>
        <dbReference type="EMBL" id="KAK9174747.1"/>
    </source>
</evidence>
<evidence type="ECO:0000256" key="1">
    <source>
        <dbReference type="ARBA" id="ARBA00006509"/>
    </source>
</evidence>
<dbReference type="AlphaFoldDB" id="A0AAP0LIL7"/>
<dbReference type="GO" id="GO:1990904">
    <property type="term" value="C:ribonucleoprotein complex"/>
    <property type="evidence" value="ECO:0007669"/>
    <property type="project" value="UniProtKB-KW"/>
</dbReference>
<dbReference type="Gene3D" id="1.10.10.1760">
    <property type="entry name" value="60S ribosomal protein L36"/>
    <property type="match status" value="2"/>
</dbReference>
<keyword evidence="3" id="KW-0687">Ribonucleoprotein</keyword>
<dbReference type="InterPro" id="IPR038097">
    <property type="entry name" value="Ribosomal_eL36_sf"/>
</dbReference>
<dbReference type="InterPro" id="IPR000509">
    <property type="entry name" value="Ribosomal_eL36"/>
</dbReference>
<evidence type="ECO:0000256" key="3">
    <source>
        <dbReference type="ARBA" id="ARBA00023274"/>
    </source>
</evidence>
<dbReference type="Pfam" id="PF01158">
    <property type="entry name" value="Ribosomal_L36e"/>
    <property type="match status" value="1"/>
</dbReference>
<keyword evidence="2" id="KW-0689">Ribosomal protein</keyword>